<protein>
    <submittedName>
        <fullName evidence="1">Uncharacterized protein</fullName>
    </submittedName>
</protein>
<evidence type="ECO:0000313" key="2">
    <source>
        <dbReference type="Proteomes" id="UP000027730"/>
    </source>
</evidence>
<accession>A0A074X0P5</accession>
<dbReference type="AlphaFoldDB" id="A0A074X0P5"/>
<reference evidence="1 2" key="1">
    <citation type="journal article" date="2014" name="BMC Genomics">
        <title>Genome sequencing of four Aureobasidium pullulans varieties: biotechnological potential, stress tolerance, and description of new species.</title>
        <authorList>
            <person name="Gostin Ar C."/>
            <person name="Ohm R.A."/>
            <person name="Kogej T."/>
            <person name="Sonjak S."/>
            <person name="Turk M."/>
            <person name="Zajc J."/>
            <person name="Zalar P."/>
            <person name="Grube M."/>
            <person name="Sun H."/>
            <person name="Han J."/>
            <person name="Sharma A."/>
            <person name="Chiniquy J."/>
            <person name="Ngan C.Y."/>
            <person name="Lipzen A."/>
            <person name="Barry K."/>
            <person name="Grigoriev I.V."/>
            <person name="Gunde-Cimerman N."/>
        </authorList>
    </citation>
    <scope>NUCLEOTIDE SEQUENCE [LARGE SCALE GENOMIC DNA]</scope>
    <source>
        <strain evidence="1 2">CBS 147.97</strain>
    </source>
</reference>
<gene>
    <name evidence="1" type="ORF">M436DRAFT_68359</name>
</gene>
<organism evidence="1 2">
    <name type="scientific">Aureobasidium namibiae CBS 147.97</name>
    <dbReference type="NCBI Taxonomy" id="1043004"/>
    <lineage>
        <taxon>Eukaryota</taxon>
        <taxon>Fungi</taxon>
        <taxon>Dikarya</taxon>
        <taxon>Ascomycota</taxon>
        <taxon>Pezizomycotina</taxon>
        <taxon>Dothideomycetes</taxon>
        <taxon>Dothideomycetidae</taxon>
        <taxon>Dothideales</taxon>
        <taxon>Saccotheciaceae</taxon>
        <taxon>Aureobasidium</taxon>
    </lineage>
</organism>
<name>A0A074X0P5_9PEZI</name>
<proteinExistence type="predicted"/>
<dbReference type="Proteomes" id="UP000027730">
    <property type="component" value="Unassembled WGS sequence"/>
</dbReference>
<dbReference type="STRING" id="1043004.A0A074X0P5"/>
<dbReference type="EMBL" id="KL584735">
    <property type="protein sequence ID" value="KEQ68191.1"/>
    <property type="molecule type" value="Genomic_DNA"/>
</dbReference>
<keyword evidence="2" id="KW-1185">Reference proteome</keyword>
<dbReference type="HOGENOM" id="CLU_1288669_0_0_1"/>
<sequence>MMRAHHLMLRSDPTKTCRPGMAAVVGIQRAQHGFVSAPGGSPDVYDAEECELDMVDLVTVGHELADRAGWARQACLYDVLARSKCKDSSIMLKLSYQPGQNEGVLLGMSFAMCLLHTRIVEGKCPFVPLSRQTAKRLGGISQRERRVRGVSRRIGRRAVLNIDIDPQNAAINIRVCLCMRFRSSLRMTTSTEHRAMRLSQPDSACHGAITTYCD</sequence>
<dbReference type="GeneID" id="25414406"/>
<dbReference type="OrthoDB" id="10057598at2759"/>
<dbReference type="RefSeq" id="XP_013422382.1">
    <property type="nucleotide sequence ID" value="XM_013566928.1"/>
</dbReference>
<evidence type="ECO:0000313" key="1">
    <source>
        <dbReference type="EMBL" id="KEQ68191.1"/>
    </source>
</evidence>